<dbReference type="OrthoDB" id="9769734at2"/>
<evidence type="ECO:0000313" key="1">
    <source>
        <dbReference type="EMBL" id="TXS94761.1"/>
    </source>
</evidence>
<proteinExistence type="predicted"/>
<dbReference type="SUPFAM" id="SSF53649">
    <property type="entry name" value="Alkaline phosphatase-like"/>
    <property type="match status" value="1"/>
</dbReference>
<keyword evidence="2" id="KW-1185">Reference proteome</keyword>
<dbReference type="AlphaFoldDB" id="A0A5C9A6F4"/>
<reference evidence="1 2" key="1">
    <citation type="submission" date="2019-08" db="EMBL/GenBank/DDBJ databases">
        <title>Parahaliea maris sp. nov., isolated from the surface seawater.</title>
        <authorList>
            <person name="Liu Y."/>
        </authorList>
    </citation>
    <scope>NUCLEOTIDE SEQUENCE [LARGE SCALE GENOMIC DNA]</scope>
    <source>
        <strain evidence="1 2">S2-26</strain>
    </source>
</reference>
<dbReference type="InterPro" id="IPR017850">
    <property type="entry name" value="Alkaline_phosphatase_core_sf"/>
</dbReference>
<protein>
    <submittedName>
        <fullName evidence="1">BREX-1 system phosphatase PglZ type A</fullName>
    </submittedName>
</protein>
<dbReference type="EMBL" id="VRYZ01000001">
    <property type="protein sequence ID" value="TXS94761.1"/>
    <property type="molecule type" value="Genomic_DNA"/>
</dbReference>
<dbReference type="Pfam" id="PF08665">
    <property type="entry name" value="PglZ"/>
    <property type="match status" value="1"/>
</dbReference>
<gene>
    <name evidence="1" type="primary">pglZ</name>
    <name evidence="1" type="ORF">FVW59_02285</name>
</gene>
<name>A0A5C9A6F4_9GAMM</name>
<sequence length="839" mass="95449">MSEENRISRALSNLFARHRIVFWYDAKRELRDEFERLALPDVAKLELANNEYGIKYKLLREEPEKKFLLYREGPQPADLDNWLLDVQLAQGEFRTDQVAIWLSELELGLEFTDVVQGHTEFFQANKRKDALKKLLRADDTAGQIRLKMLAVCTGSEPRMDAVVESLLQDLADDRDEKIRLAGRCSLDGFLWEQMTRCYGYRSTEPGIRDFAVELFKSCYAMTVGGAGGDSQVNLTGDALVFLKRWKDSRQFESSFETLSAECAEVLGIEQDLAKRDFRELIELDYFLLIDQKIISDLVRAVAARTASSGDVAIWVRQRRQGHWYREFQHLYEALDYAAQFTLVLGEAKLSMDSLAEGIQRYSRFWYKLDQLYRKFTYHVRMSGQASLMGSLTDQIENLYTNNFLLKLGDCFQTFVDSASEWEAFPVRKQSEFFEHWVRPFLRKDNKVCVIISDAMRYEIGEELLGLIRQEDRYSAELEPVLSMLPSYTQIGMAALLPGVELVIADNETGTVLVDGQSSQGTANRTKILQSALQGRGAAVTAETFMQLDRDGSRDLLKSNDVIYIYHNRIDHTGDKMHSEGQAFEAAESTLDDIVRLVKKLTAANASNILVTADHGFIYQDRTLEESDFADVEARGDVVFYRDRRFVLGKELVETSSLRKFTSDQLGLGGEVEVQIPKSINRLRLKGSGSRFVHGGATLQEVVVPVLKINKKRQSDVAAVEVDILRGSSSVITSGQLAVTLYQAAPVTDKIQARVLRAGIYTTAGELISDSHDLSFDLSSDNPRERELQIRFVLTRKADEANGQEVILRLDEKHAGTSHYKEYKSLRYVMRRSFTSDFDF</sequence>
<evidence type="ECO:0000313" key="2">
    <source>
        <dbReference type="Proteomes" id="UP000321933"/>
    </source>
</evidence>
<dbReference type="Proteomes" id="UP000321933">
    <property type="component" value="Unassembled WGS sequence"/>
</dbReference>
<dbReference type="RefSeq" id="WP_148062602.1">
    <property type="nucleotide sequence ID" value="NZ_VRYZ01000001.1"/>
</dbReference>
<accession>A0A5C9A6F4</accession>
<comment type="caution">
    <text evidence="1">The sequence shown here is derived from an EMBL/GenBank/DDBJ whole genome shotgun (WGS) entry which is preliminary data.</text>
</comment>
<dbReference type="Gene3D" id="3.40.720.10">
    <property type="entry name" value="Alkaline Phosphatase, subunit A"/>
    <property type="match status" value="1"/>
</dbReference>
<dbReference type="InterPro" id="IPR014060">
    <property type="entry name" value="PglZ"/>
</dbReference>
<organism evidence="1 2">
    <name type="scientific">Parahaliea aestuarii</name>
    <dbReference type="NCBI Taxonomy" id="1852021"/>
    <lineage>
        <taxon>Bacteria</taxon>
        <taxon>Pseudomonadati</taxon>
        <taxon>Pseudomonadota</taxon>
        <taxon>Gammaproteobacteria</taxon>
        <taxon>Cellvibrionales</taxon>
        <taxon>Halieaceae</taxon>
        <taxon>Parahaliea</taxon>
    </lineage>
</organism>
<dbReference type="NCBIfam" id="TIGR02687">
    <property type="entry name" value="BREX-1 system phosphatase PglZ type A"/>
    <property type="match status" value="1"/>
</dbReference>